<protein>
    <submittedName>
        <fullName evidence="1">Transposon-transfer assisting family protein</fullName>
    </submittedName>
</protein>
<dbReference type="InterPro" id="IPR025468">
    <property type="entry name" value="TTRAP"/>
</dbReference>
<reference evidence="1" key="1">
    <citation type="submission" date="2021-10" db="EMBL/GenBank/DDBJ databases">
        <title>Anaerobic single-cell dispensing facilitates the cultivation of human gut bacteria.</title>
        <authorList>
            <person name="Afrizal A."/>
        </authorList>
    </citation>
    <scope>NUCLEOTIDE SEQUENCE</scope>
    <source>
        <strain evidence="1">CLA-AA-H215</strain>
    </source>
</reference>
<sequence length="43" mass="4935">MQKLMEMKKYLEHDEVQLLSLTESTLTKLGTMTDEKYGRASVG</sequence>
<evidence type="ECO:0000313" key="2">
    <source>
        <dbReference type="Proteomes" id="UP001198182"/>
    </source>
</evidence>
<dbReference type="Pfam" id="PF14203">
    <property type="entry name" value="TTRAP"/>
    <property type="match status" value="1"/>
</dbReference>
<proteinExistence type="predicted"/>
<evidence type="ECO:0000313" key="1">
    <source>
        <dbReference type="EMBL" id="MCC2231361.1"/>
    </source>
</evidence>
<dbReference type="InterPro" id="IPR041965">
    <property type="entry name" value="TTRAP_sf"/>
</dbReference>
<accession>A0AAE3EC95</accession>
<organism evidence="1 2">
    <name type="scientific">Hominifimenecus microfluidus</name>
    <dbReference type="NCBI Taxonomy" id="2885348"/>
    <lineage>
        <taxon>Bacteria</taxon>
        <taxon>Bacillati</taxon>
        <taxon>Bacillota</taxon>
        <taxon>Clostridia</taxon>
        <taxon>Lachnospirales</taxon>
        <taxon>Lachnospiraceae</taxon>
        <taxon>Hominifimenecus</taxon>
    </lineage>
</organism>
<gene>
    <name evidence="1" type="ORF">LKD81_10195</name>
</gene>
<name>A0AAE3EC95_9FIRM</name>
<comment type="caution">
    <text evidence="1">The sequence shown here is derived from an EMBL/GenBank/DDBJ whole genome shotgun (WGS) entry which is preliminary data.</text>
</comment>
<keyword evidence="2" id="KW-1185">Reference proteome</keyword>
<dbReference type="EMBL" id="JAJEQR010000027">
    <property type="protein sequence ID" value="MCC2231361.1"/>
    <property type="molecule type" value="Genomic_DNA"/>
</dbReference>
<dbReference type="Gene3D" id="1.10.10.1850">
    <property type="entry name" value="Sporulation protein-like"/>
    <property type="match status" value="1"/>
</dbReference>
<dbReference type="AlphaFoldDB" id="A0AAE3EC95"/>
<dbReference type="Proteomes" id="UP001198182">
    <property type="component" value="Unassembled WGS sequence"/>
</dbReference>